<evidence type="ECO:0000313" key="3">
    <source>
        <dbReference type="Proteomes" id="UP000092024"/>
    </source>
</evidence>
<dbReference type="Gene3D" id="2.60.120.260">
    <property type="entry name" value="Galactose-binding domain-like"/>
    <property type="match status" value="1"/>
</dbReference>
<sequence>MSQIPGMTTYRLDELENVKVHGRTTKERSPLTLFWTASGIELNVTGSELLLEIETNYSHFEQWIGIWINGAEVSRMMLPKGRQWITVFRGMNPDTLKNVKVIKEVQAMSGDKKSLFQLHAAASNGSFHPVAEAACKLEFIGDSITSGEGIIGARAEMDWLPMWFSAGHGYAKLTADALGADYRVLSQSGWGVLSSWDNNPHSNLPRYYEQICGLLQGKGNKELGALQGHDFTEWQPDVVVINLGTNDQNAFYQPEWRDDETGEAFKQRLLQDGSFHPEDLERFQQAVRQFLVKLRRCNPDAYLLWAYGMLGTSLLSAISKAVDHYVEESGDRRASVFQLPEMNEEGVGARSHPGKLAHAKAAEALAQRIDEILGNNQ</sequence>
<keyword evidence="3" id="KW-1185">Reference proteome</keyword>
<dbReference type="Gene3D" id="3.40.50.1110">
    <property type="entry name" value="SGNH hydrolase"/>
    <property type="match status" value="1"/>
</dbReference>
<name>A0A1A5YMH1_9BACL</name>
<gene>
    <name evidence="2" type="ORF">A7K91_00225</name>
</gene>
<dbReference type="AlphaFoldDB" id="A0A1A5YMH1"/>
<accession>A0A1A5YMH1</accession>
<dbReference type="RefSeq" id="WP_068681407.1">
    <property type="nucleotide sequence ID" value="NZ_LYPA01000044.1"/>
</dbReference>
<feature type="domain" description="SGNH hydrolase-type esterase" evidence="1">
    <location>
        <begin position="139"/>
        <end position="309"/>
    </location>
</feature>
<dbReference type="Proteomes" id="UP000092024">
    <property type="component" value="Unassembled WGS sequence"/>
</dbReference>
<evidence type="ECO:0000259" key="1">
    <source>
        <dbReference type="Pfam" id="PF13472"/>
    </source>
</evidence>
<reference evidence="2 3" key="1">
    <citation type="submission" date="2016-05" db="EMBL/GenBank/DDBJ databases">
        <title>Paenibacillus oryzae. sp. nov., isolated from the rice root.</title>
        <authorList>
            <person name="Zhang J."/>
            <person name="Zhang X."/>
        </authorList>
    </citation>
    <scope>NUCLEOTIDE SEQUENCE [LARGE SCALE GENOMIC DNA]</scope>
    <source>
        <strain evidence="2 3">1DrF-4</strain>
    </source>
</reference>
<dbReference type="OrthoDB" id="9801375at2"/>
<dbReference type="Pfam" id="PF13472">
    <property type="entry name" value="Lipase_GDSL_2"/>
    <property type="match status" value="1"/>
</dbReference>
<dbReference type="InterPro" id="IPR052762">
    <property type="entry name" value="PCW_deacetylase/CE"/>
</dbReference>
<dbReference type="EMBL" id="LYPA01000044">
    <property type="protein sequence ID" value="OBR66743.1"/>
    <property type="molecule type" value="Genomic_DNA"/>
</dbReference>
<dbReference type="PANTHER" id="PTHR37834">
    <property type="entry name" value="GDSL-LIKE LIPASE/ACYLHYDROLASE DOMAIN PROTEIN (AFU_ORTHOLOGUE AFUA_2G00620)"/>
    <property type="match status" value="1"/>
</dbReference>
<comment type="caution">
    <text evidence="2">The sequence shown here is derived from an EMBL/GenBank/DDBJ whole genome shotgun (WGS) entry which is preliminary data.</text>
</comment>
<dbReference type="SUPFAM" id="SSF52266">
    <property type="entry name" value="SGNH hydrolase"/>
    <property type="match status" value="1"/>
</dbReference>
<dbReference type="InterPro" id="IPR036514">
    <property type="entry name" value="SGNH_hydro_sf"/>
</dbReference>
<evidence type="ECO:0000313" key="2">
    <source>
        <dbReference type="EMBL" id="OBR66743.1"/>
    </source>
</evidence>
<protein>
    <submittedName>
        <fullName evidence="2">GDSL family lipase</fullName>
    </submittedName>
</protein>
<dbReference type="STRING" id="1844972.A7K91_00225"/>
<dbReference type="InterPro" id="IPR013830">
    <property type="entry name" value="SGNH_hydro"/>
</dbReference>
<proteinExistence type="predicted"/>
<dbReference type="PANTHER" id="PTHR37834:SF2">
    <property type="entry name" value="ESTERASE, SGNH HYDROLASE-TYPE"/>
    <property type="match status" value="1"/>
</dbReference>
<organism evidence="2 3">
    <name type="scientific">Paenibacillus oryzae</name>
    <dbReference type="NCBI Taxonomy" id="1844972"/>
    <lineage>
        <taxon>Bacteria</taxon>
        <taxon>Bacillati</taxon>
        <taxon>Bacillota</taxon>
        <taxon>Bacilli</taxon>
        <taxon>Bacillales</taxon>
        <taxon>Paenibacillaceae</taxon>
        <taxon>Paenibacillus</taxon>
    </lineage>
</organism>